<evidence type="ECO:0000313" key="2">
    <source>
        <dbReference type="EMBL" id="MDA0165570.1"/>
    </source>
</evidence>
<gene>
    <name evidence="2" type="ORF">OM076_35200</name>
</gene>
<sequence length="360" mass="38662">MIPDPAVPRRDALLRPETMAGVISQRLLGGVPVERCERVYVKYRVGESLRAVYRYDGAHVAARTGKRDGIAAPEVGAALYPFPHDRKLDLAAVERVLDEGLSPHLVAWAAEQSATFECRDPSGRVVAYAKVQRDAAPWPALDAVRVPRVLATADGLLLLEALEGERLDRGGQRGLAALGATLAALHATNIKGVRPRLGLMFSRLDPTRLFTAAEVIGRVRPDAAPSAERLLTRLLERSEDAHAEPVLIHGDANLRNALLQRDGTVALLDLEDLSAGPAAADLGQVLAALLVNRTPHAARALLEGYGDPPDEAALRWYTAASILARQALPAVSRHRPDLLARLTQLLDAGNALLTPNQVPA</sequence>
<accession>A0A9X3S3B9</accession>
<dbReference type="Proteomes" id="UP001149140">
    <property type="component" value="Unassembled WGS sequence"/>
</dbReference>
<comment type="caution">
    <text evidence="2">The sequence shown here is derived from an EMBL/GenBank/DDBJ whole genome shotgun (WGS) entry which is preliminary data.</text>
</comment>
<proteinExistence type="predicted"/>
<evidence type="ECO:0000259" key="1">
    <source>
        <dbReference type="Pfam" id="PF01636"/>
    </source>
</evidence>
<dbReference type="EMBL" id="JAPDOD010000049">
    <property type="protein sequence ID" value="MDA0165570.1"/>
    <property type="molecule type" value="Genomic_DNA"/>
</dbReference>
<dbReference type="InterPro" id="IPR002575">
    <property type="entry name" value="Aminoglycoside_PTrfase"/>
</dbReference>
<dbReference type="Gene3D" id="3.90.1200.10">
    <property type="match status" value="1"/>
</dbReference>
<dbReference type="SUPFAM" id="SSF56112">
    <property type="entry name" value="Protein kinase-like (PK-like)"/>
    <property type="match status" value="1"/>
</dbReference>
<name>A0A9X3S3B9_9ACTN</name>
<protein>
    <submittedName>
        <fullName evidence="2">Phosphotransferase</fullName>
    </submittedName>
</protein>
<feature type="domain" description="Aminoglycoside phosphotransferase" evidence="1">
    <location>
        <begin position="140"/>
        <end position="317"/>
    </location>
</feature>
<keyword evidence="3" id="KW-1185">Reference proteome</keyword>
<evidence type="ECO:0000313" key="3">
    <source>
        <dbReference type="Proteomes" id="UP001149140"/>
    </source>
</evidence>
<organism evidence="2 3">
    <name type="scientific">Solirubrobacter ginsenosidimutans</name>
    <dbReference type="NCBI Taxonomy" id="490573"/>
    <lineage>
        <taxon>Bacteria</taxon>
        <taxon>Bacillati</taxon>
        <taxon>Actinomycetota</taxon>
        <taxon>Thermoleophilia</taxon>
        <taxon>Solirubrobacterales</taxon>
        <taxon>Solirubrobacteraceae</taxon>
        <taxon>Solirubrobacter</taxon>
    </lineage>
</organism>
<reference evidence="2" key="1">
    <citation type="submission" date="2022-10" db="EMBL/GenBank/DDBJ databases">
        <title>The WGS of Solirubrobacter ginsenosidimutans DSM 21036.</title>
        <authorList>
            <person name="Jiang Z."/>
        </authorList>
    </citation>
    <scope>NUCLEOTIDE SEQUENCE</scope>
    <source>
        <strain evidence="2">DSM 21036</strain>
    </source>
</reference>
<dbReference type="RefSeq" id="WP_270044831.1">
    <property type="nucleotide sequence ID" value="NZ_JAPDOD010000049.1"/>
</dbReference>
<dbReference type="AlphaFoldDB" id="A0A9X3S3B9"/>
<dbReference type="InterPro" id="IPR011009">
    <property type="entry name" value="Kinase-like_dom_sf"/>
</dbReference>
<dbReference type="Pfam" id="PF01636">
    <property type="entry name" value="APH"/>
    <property type="match status" value="1"/>
</dbReference>